<protein>
    <submittedName>
        <fullName evidence="1">DUF4177 domain-containing protein</fullName>
    </submittedName>
</protein>
<accession>A0A3E0TIL1</accession>
<reference evidence="1" key="2">
    <citation type="submission" date="2018-08" db="EMBL/GenBank/DDBJ databases">
        <authorList>
            <person name="Ferrada E.E."/>
            <person name="Latorre B.A."/>
        </authorList>
    </citation>
    <scope>NUCLEOTIDE SEQUENCE</scope>
    <source>
        <strain evidence="1">H3</strain>
    </source>
</reference>
<dbReference type="EMBL" id="QUOV01000001">
    <property type="protein sequence ID" value="REL35924.1"/>
    <property type="molecule type" value="Genomic_DNA"/>
</dbReference>
<evidence type="ECO:0000313" key="4">
    <source>
        <dbReference type="Proteomes" id="UP000256999"/>
    </source>
</evidence>
<gene>
    <name evidence="2" type="ORF">DXX92_11635</name>
    <name evidence="1" type="ORF">DXX94_18765</name>
</gene>
<dbReference type="Pfam" id="PF13783">
    <property type="entry name" value="DUF4177"/>
    <property type="match status" value="1"/>
</dbReference>
<keyword evidence="3" id="KW-1185">Reference proteome</keyword>
<dbReference type="Proteomes" id="UP000256999">
    <property type="component" value="Unassembled WGS sequence"/>
</dbReference>
<comment type="caution">
    <text evidence="1">The sequence shown here is derived from an EMBL/GenBank/DDBJ whole genome shotgun (WGS) entry which is preliminary data.</text>
</comment>
<dbReference type="AlphaFoldDB" id="A0A3E0TIL1"/>
<evidence type="ECO:0000313" key="2">
    <source>
        <dbReference type="EMBL" id="REL35924.1"/>
    </source>
</evidence>
<evidence type="ECO:0000313" key="3">
    <source>
        <dbReference type="Proteomes" id="UP000256899"/>
    </source>
</evidence>
<dbReference type="RefSeq" id="WP_116000591.1">
    <property type="nucleotide sequence ID" value="NZ_QUOT01000002.1"/>
</dbReference>
<evidence type="ECO:0000313" key="1">
    <source>
        <dbReference type="EMBL" id="REL24386.1"/>
    </source>
</evidence>
<name>A0A3E0TIL1_9GAMM</name>
<dbReference type="InterPro" id="IPR025234">
    <property type="entry name" value="YjzH-like"/>
</dbReference>
<dbReference type="EMBL" id="QUOT01000002">
    <property type="protein sequence ID" value="REL24386.1"/>
    <property type="molecule type" value="Genomic_DNA"/>
</dbReference>
<sequence>MSKYNEYKVIHVVEGGCGTLFLGASGLPLKKLESTLNKEAADGWQVVFQVIENKRFWLFWSREAVIVTLGR</sequence>
<reference evidence="3 4" key="1">
    <citation type="submission" date="2018-08" db="EMBL/GenBank/DDBJ databases">
        <title>Thalassotalea euphylliae genome.</title>
        <authorList>
            <person name="Summers S."/>
            <person name="Rice S.A."/>
            <person name="Freckelton M.L."/>
            <person name="Nedved B.T."/>
            <person name="Hadfield M.G."/>
        </authorList>
    </citation>
    <scope>NUCLEOTIDE SEQUENCE [LARGE SCALE GENOMIC DNA]</scope>
    <source>
        <strain evidence="2 4">H2</strain>
        <strain evidence="3">H3</strain>
    </source>
</reference>
<proteinExistence type="predicted"/>
<organism evidence="1 3">
    <name type="scientific">Thalassotalea euphylliae</name>
    <dbReference type="NCBI Taxonomy" id="1655234"/>
    <lineage>
        <taxon>Bacteria</taxon>
        <taxon>Pseudomonadati</taxon>
        <taxon>Pseudomonadota</taxon>
        <taxon>Gammaproteobacteria</taxon>
        <taxon>Alteromonadales</taxon>
        <taxon>Colwelliaceae</taxon>
        <taxon>Thalassotalea</taxon>
    </lineage>
</organism>
<dbReference type="OrthoDB" id="5797042at2"/>
<dbReference type="Proteomes" id="UP000256899">
    <property type="component" value="Unassembled WGS sequence"/>
</dbReference>